<name>A0A951Q470_9NOST</name>
<dbReference type="InterPro" id="IPR036188">
    <property type="entry name" value="FAD/NAD-bd_sf"/>
</dbReference>
<dbReference type="AlphaFoldDB" id="A0A951Q470"/>
<dbReference type="InterPro" id="IPR001613">
    <property type="entry name" value="Flavin_amine_oxidase"/>
</dbReference>
<dbReference type="SUPFAM" id="SSF54373">
    <property type="entry name" value="FAD-linked reductases, C-terminal domain"/>
    <property type="match status" value="1"/>
</dbReference>
<accession>A0A951Q470</accession>
<dbReference type="SUPFAM" id="SSF51905">
    <property type="entry name" value="FAD/NAD(P)-binding domain"/>
    <property type="match status" value="1"/>
</dbReference>
<evidence type="ECO:0000256" key="1">
    <source>
        <dbReference type="ARBA" id="ARBA00001974"/>
    </source>
</evidence>
<reference evidence="5" key="1">
    <citation type="submission" date="2021-05" db="EMBL/GenBank/DDBJ databases">
        <authorList>
            <person name="Pietrasiak N."/>
            <person name="Ward R."/>
            <person name="Stajich J.E."/>
            <person name="Kurbessoian T."/>
        </authorList>
    </citation>
    <scope>NUCLEOTIDE SEQUENCE</scope>
    <source>
        <strain evidence="5">JT2-VF2</strain>
    </source>
</reference>
<evidence type="ECO:0000256" key="3">
    <source>
        <dbReference type="PIRSR" id="PIRSR601613-1"/>
    </source>
</evidence>
<gene>
    <name evidence="5" type="ORF">KME32_31335</name>
</gene>
<dbReference type="PRINTS" id="PR00757">
    <property type="entry name" value="AMINEOXDASEF"/>
</dbReference>
<dbReference type="InterPro" id="IPR050281">
    <property type="entry name" value="Flavin_monoamine_oxidase"/>
</dbReference>
<dbReference type="Proteomes" id="UP000715781">
    <property type="component" value="Unassembled WGS sequence"/>
</dbReference>
<organism evidence="5 6">
    <name type="scientific">Mojavia pulchra JT2-VF2</name>
    <dbReference type="NCBI Taxonomy" id="287848"/>
    <lineage>
        <taxon>Bacteria</taxon>
        <taxon>Bacillati</taxon>
        <taxon>Cyanobacteriota</taxon>
        <taxon>Cyanophyceae</taxon>
        <taxon>Nostocales</taxon>
        <taxon>Nostocaceae</taxon>
    </lineage>
</organism>
<dbReference type="PANTHER" id="PTHR10742:SF410">
    <property type="entry name" value="LYSINE-SPECIFIC HISTONE DEMETHYLASE 2"/>
    <property type="match status" value="1"/>
</dbReference>
<protein>
    <submittedName>
        <fullName evidence="5">FAD-dependent oxidoreductase</fullName>
    </submittedName>
</protein>
<proteinExistence type="predicted"/>
<evidence type="ECO:0000313" key="5">
    <source>
        <dbReference type="EMBL" id="MBW4565499.1"/>
    </source>
</evidence>
<sequence length="420" mass="46256">MSERVIIVGAGLAGLTAAYELTRAGFDVQVFEARNRVGGRVKTVFLEAEQHGELGAEFVDEDHTALMSYAAQFNLTLEPALKFPDDLGYYIDGIFSTQKTLSSQQQVSLNDAYEQLDQLLEQRADPEQTLAQWLAANSITPFAHKVISQQSYGLYTADPDAIGAGFFAYSGTSGDRTLRIRGGNTQLTSAFARFLGERIHLNTPIVRIGQKQQALSVSLKTLQGQQVEVLSDSIVVTVPWSVLRHLSIEVGLTQAQREAISYLPYGVSVKTLLQYPKRFWQPSSFGILVTDTPYQTIWESTLTQPGEAGILAYTSSGKPSRNVTEFDVELAQKTISTLYPNAPSASASATHDWGADPWSRGSYCYFAPGDLKNWRSKLPYFAGRVIFAGEHTAEVEYCGYMEGAIRSGQRAADQILAFRE</sequence>
<evidence type="ECO:0000256" key="2">
    <source>
        <dbReference type="ARBA" id="ARBA00023002"/>
    </source>
</evidence>
<evidence type="ECO:0000313" key="6">
    <source>
        <dbReference type="Proteomes" id="UP000715781"/>
    </source>
</evidence>
<dbReference type="GO" id="GO:0016491">
    <property type="term" value="F:oxidoreductase activity"/>
    <property type="evidence" value="ECO:0007669"/>
    <property type="project" value="UniProtKB-KW"/>
</dbReference>
<feature type="binding site" evidence="3">
    <location>
        <position position="313"/>
    </location>
    <ligand>
        <name>substrate</name>
    </ligand>
</feature>
<evidence type="ECO:0000259" key="4">
    <source>
        <dbReference type="Pfam" id="PF01593"/>
    </source>
</evidence>
<dbReference type="PANTHER" id="PTHR10742">
    <property type="entry name" value="FLAVIN MONOAMINE OXIDASE"/>
    <property type="match status" value="1"/>
</dbReference>
<feature type="domain" description="Amine oxidase" evidence="4">
    <location>
        <begin position="12"/>
        <end position="416"/>
    </location>
</feature>
<dbReference type="Pfam" id="PF01593">
    <property type="entry name" value="Amino_oxidase"/>
    <property type="match status" value="1"/>
</dbReference>
<feature type="binding site" evidence="3">
    <location>
        <begin position="32"/>
        <end position="33"/>
    </location>
    <ligand>
        <name>FAD</name>
        <dbReference type="ChEBI" id="CHEBI:57692"/>
    </ligand>
</feature>
<comment type="caution">
    <text evidence="5">The sequence shown here is derived from an EMBL/GenBank/DDBJ whole genome shotgun (WGS) entry which is preliminary data.</text>
</comment>
<dbReference type="EMBL" id="JAHHHN010000039">
    <property type="protein sequence ID" value="MBW4565499.1"/>
    <property type="molecule type" value="Genomic_DNA"/>
</dbReference>
<reference evidence="5" key="2">
    <citation type="journal article" date="2022" name="Microbiol. Resour. Announc.">
        <title>Metagenome Sequencing to Explore Phylogenomics of Terrestrial Cyanobacteria.</title>
        <authorList>
            <person name="Ward R.D."/>
            <person name="Stajich J.E."/>
            <person name="Johansen J.R."/>
            <person name="Huntemann M."/>
            <person name="Clum A."/>
            <person name="Foster B."/>
            <person name="Foster B."/>
            <person name="Roux S."/>
            <person name="Palaniappan K."/>
            <person name="Varghese N."/>
            <person name="Mukherjee S."/>
            <person name="Reddy T.B.K."/>
            <person name="Daum C."/>
            <person name="Copeland A."/>
            <person name="Chen I.A."/>
            <person name="Ivanova N.N."/>
            <person name="Kyrpides N.C."/>
            <person name="Shapiro N."/>
            <person name="Eloe-Fadrosh E.A."/>
            <person name="Pietrasiak N."/>
        </authorList>
    </citation>
    <scope>NUCLEOTIDE SEQUENCE</scope>
    <source>
        <strain evidence="5">JT2-VF2</strain>
    </source>
</reference>
<keyword evidence="2" id="KW-0560">Oxidoreductase</keyword>
<comment type="cofactor">
    <cofactor evidence="1">
        <name>FAD</name>
        <dbReference type="ChEBI" id="CHEBI:57692"/>
    </cofactor>
</comment>
<dbReference type="Gene3D" id="3.50.50.60">
    <property type="entry name" value="FAD/NAD(P)-binding domain"/>
    <property type="match status" value="1"/>
</dbReference>
<dbReference type="InterPro" id="IPR002937">
    <property type="entry name" value="Amino_oxidase"/>
</dbReference>